<dbReference type="EMBL" id="CP013065">
    <property type="protein sequence ID" value="ALM13560.1"/>
    <property type="molecule type" value="Genomic_DNA"/>
</dbReference>
<gene>
    <name evidence="3" type="ORF">PeribacterD1_0892</name>
</gene>
<organism evidence="3 4">
    <name type="scientific">Candidatus Peribacter riflensis</name>
    <dbReference type="NCBI Taxonomy" id="1735162"/>
    <lineage>
        <taxon>Bacteria</taxon>
        <taxon>Candidatus Peregrinibacteriota</taxon>
        <taxon>Candidatus Peribacteria</taxon>
        <taxon>Candidatus Peribacterales</taxon>
        <taxon>Candidatus Peribacteraceae</taxon>
        <taxon>Candidatus Peribacter</taxon>
    </lineage>
</organism>
<feature type="domain" description="Glycosyl transferase family 1" evidence="1">
    <location>
        <begin position="203"/>
        <end position="353"/>
    </location>
</feature>
<sequence length="379" mass="42762">MKLLMISGDRSILRGKRCAFWYTLQELRQHWDRIDIICPHVRRVETGVEERNFVPVRDGGGEVHFHPSPHGLWYQPLWIVREGKKLWKEQHHDVMTVHEYPPFYNGVGARWLSRVTGLPYVLEVHHIVGYPHASSVGEWIGCLLSRLLLPLHARLAPGVRVVNEAVREILLSWGARPEKVRVVPSFYLDRALLTKNVRPPISYDISFCGRLVRNKQLAALITAVSDIPEVRLLVIGDGPERKRCEQLAKTLGMGERVTFLGWLPTAEDVVGAVLTARIFVMNSLSEGGPRSALEAMGMGMPVIATPVGVMPEVIEDGVNGIFTDGSKGDLRRKIMRLIADDAARERLGAEARKILDRFDRVFLIRQYAEFLKSVAAPRP</sequence>
<evidence type="ECO:0000259" key="1">
    <source>
        <dbReference type="Pfam" id="PF00534"/>
    </source>
</evidence>
<reference evidence="4" key="1">
    <citation type="submission" date="2015-10" db="EMBL/GenBank/DDBJ databases">
        <title>Analysis of five complete genome sequences for members of the class Peribacteria in the recently recognized Peregrinibacteria bacterial phylum.</title>
        <authorList>
            <person name="Anantharaman K."/>
            <person name="Brown C.T."/>
            <person name="Burstein D."/>
            <person name="Castelle C.J."/>
            <person name="Probst A.J."/>
            <person name="Thomas B.C."/>
            <person name="Williams K.H."/>
            <person name="Banfield J.F."/>
        </authorList>
    </citation>
    <scope>NUCLEOTIDE SEQUENCE [LARGE SCALE GENOMIC DNA]</scope>
</reference>
<proteinExistence type="predicted"/>
<accession>A0A0S1SRC8</accession>
<dbReference type="STRING" id="1735162.PeribacterB2_0894"/>
<evidence type="ECO:0000259" key="2">
    <source>
        <dbReference type="Pfam" id="PF13579"/>
    </source>
</evidence>
<dbReference type="Gene3D" id="3.40.50.2000">
    <property type="entry name" value="Glycogen Phosphorylase B"/>
    <property type="match status" value="2"/>
</dbReference>
<accession>A0A0S1SX04</accession>
<accession>A0A0S1SSZ5</accession>
<dbReference type="Proteomes" id="UP000069135">
    <property type="component" value="Chromosome"/>
</dbReference>
<protein>
    <submittedName>
        <fullName evidence="3">Glycosyl transferase, group 1</fullName>
    </submittedName>
</protein>
<evidence type="ECO:0000313" key="4">
    <source>
        <dbReference type="Proteomes" id="UP000069135"/>
    </source>
</evidence>
<keyword evidence="3" id="KW-0808">Transferase</keyword>
<dbReference type="PANTHER" id="PTHR12526">
    <property type="entry name" value="GLYCOSYLTRANSFERASE"/>
    <property type="match status" value="1"/>
</dbReference>
<dbReference type="GO" id="GO:0016757">
    <property type="term" value="F:glycosyltransferase activity"/>
    <property type="evidence" value="ECO:0007669"/>
    <property type="project" value="InterPro"/>
</dbReference>
<name>A0A0S1SIV8_9BACT</name>
<evidence type="ECO:0000313" key="3">
    <source>
        <dbReference type="EMBL" id="ALM13560.1"/>
    </source>
</evidence>
<accession>A0A0S1SIV8</accession>
<dbReference type="KEGG" id="prf:PeribacterA2_0892"/>
<dbReference type="AlphaFoldDB" id="A0A0S1SIV8"/>
<accession>A0A0S1SPS3</accession>
<dbReference type="Pfam" id="PF00534">
    <property type="entry name" value="Glycos_transf_1"/>
    <property type="match status" value="1"/>
</dbReference>
<feature type="domain" description="Glycosyltransferase subfamily 4-like N-terminal" evidence="2">
    <location>
        <begin position="25"/>
        <end position="184"/>
    </location>
</feature>
<dbReference type="SUPFAM" id="SSF53756">
    <property type="entry name" value="UDP-Glycosyltransferase/glycogen phosphorylase"/>
    <property type="match status" value="1"/>
</dbReference>
<dbReference type="InterPro" id="IPR028098">
    <property type="entry name" value="Glyco_trans_4-like_N"/>
</dbReference>
<dbReference type="Pfam" id="PF13579">
    <property type="entry name" value="Glyco_trans_4_4"/>
    <property type="match status" value="1"/>
</dbReference>
<reference evidence="3 4" key="2">
    <citation type="journal article" date="2016" name="PeerJ">
        <title>Analysis of five complete genome sequences for members of the class Peribacteria in the recently recognized Peregrinibacteria bacterial phylum.</title>
        <authorList>
            <person name="Anantharaman K."/>
            <person name="Brown C.T."/>
            <person name="Burstein D."/>
            <person name="Castelle C.J."/>
            <person name="Probst A.J."/>
            <person name="Thomas B.C."/>
            <person name="Williams K.H."/>
            <person name="Banfield J.F."/>
        </authorList>
    </citation>
    <scope>NUCLEOTIDE SEQUENCE [LARGE SCALE GENOMIC DNA]</scope>
    <source>
        <strain evidence="3">RIFOXYD1_FULL_PER-ii_59_16</strain>
    </source>
</reference>
<dbReference type="InterPro" id="IPR001296">
    <property type="entry name" value="Glyco_trans_1"/>
</dbReference>